<gene>
    <name evidence="7" type="primary">glnS_1</name>
    <name evidence="7" type="ORF">SCARUB_00190</name>
</gene>
<proteinExistence type="predicted"/>
<evidence type="ECO:0000313" key="7">
    <source>
        <dbReference type="EMBL" id="ODS34610.1"/>
    </source>
</evidence>
<organism evidence="7 8">
    <name type="scientific">Candidatus Scalindua rubra</name>
    <dbReference type="NCBI Taxonomy" id="1872076"/>
    <lineage>
        <taxon>Bacteria</taxon>
        <taxon>Pseudomonadati</taxon>
        <taxon>Planctomycetota</taxon>
        <taxon>Candidatus Brocadiia</taxon>
        <taxon>Candidatus Brocadiales</taxon>
        <taxon>Candidatus Scalinduaceae</taxon>
        <taxon>Candidatus Scalindua</taxon>
    </lineage>
</organism>
<evidence type="ECO:0000259" key="6">
    <source>
        <dbReference type="Pfam" id="PF00749"/>
    </source>
</evidence>
<dbReference type="SUPFAM" id="SSF52374">
    <property type="entry name" value="Nucleotidylyl transferase"/>
    <property type="match status" value="1"/>
</dbReference>
<dbReference type="GO" id="GO:0005524">
    <property type="term" value="F:ATP binding"/>
    <property type="evidence" value="ECO:0007669"/>
    <property type="project" value="UniProtKB-KW"/>
</dbReference>
<dbReference type="GO" id="GO:0004819">
    <property type="term" value="F:glutamine-tRNA ligase activity"/>
    <property type="evidence" value="ECO:0007669"/>
    <property type="project" value="UniProtKB-EC"/>
</dbReference>
<dbReference type="PATRIC" id="fig|1872076.5.peg.210"/>
<dbReference type="EMBL" id="MAYW01000003">
    <property type="protein sequence ID" value="ODS34610.1"/>
    <property type="molecule type" value="Genomic_DNA"/>
</dbReference>
<evidence type="ECO:0000256" key="3">
    <source>
        <dbReference type="ARBA" id="ARBA00022840"/>
    </source>
</evidence>
<keyword evidence="3" id="KW-0067">ATP-binding</keyword>
<dbReference type="GO" id="GO:0005829">
    <property type="term" value="C:cytosol"/>
    <property type="evidence" value="ECO:0007669"/>
    <property type="project" value="TreeGrafter"/>
</dbReference>
<reference evidence="7 8" key="1">
    <citation type="submission" date="2016-07" db="EMBL/GenBank/DDBJ databases">
        <title>Draft genome of Scalindua rubra, obtained from a brine-seawater interface in the Red Sea, sheds light on salt adaptation in anammox bacteria.</title>
        <authorList>
            <person name="Speth D.R."/>
            <person name="Lagkouvardos I."/>
            <person name="Wang Y."/>
            <person name="Qian P.-Y."/>
            <person name="Dutilh B.E."/>
            <person name="Jetten M.S."/>
        </authorList>
    </citation>
    <scope>NUCLEOTIDE SEQUENCE [LARGE SCALE GENOMIC DNA]</scope>
    <source>
        <strain evidence="7">BSI-1</strain>
    </source>
</reference>
<evidence type="ECO:0000256" key="1">
    <source>
        <dbReference type="ARBA" id="ARBA00022598"/>
    </source>
</evidence>
<dbReference type="EC" id="6.1.1.18" evidence="7"/>
<keyword evidence="1 7" id="KW-0436">Ligase</keyword>
<dbReference type="Pfam" id="PF00749">
    <property type="entry name" value="tRNA-synt_1c"/>
    <property type="match status" value="1"/>
</dbReference>
<feature type="domain" description="Glutamyl/glutaminyl-tRNA synthetase class Ib catalytic" evidence="6">
    <location>
        <begin position="1"/>
        <end position="78"/>
    </location>
</feature>
<sequence>MRDDDTNPITEEARYVDTIQEDVRWLGWGWDEHLYYASDYFEQMYDYAVQLIKKGLAYVCDLNANQISEYRIIYEAYHTQKVIQIIRVGHRKDIYR</sequence>
<dbReference type="InterPro" id="IPR014729">
    <property type="entry name" value="Rossmann-like_a/b/a_fold"/>
</dbReference>
<dbReference type="GO" id="GO:0006425">
    <property type="term" value="P:glutaminyl-tRNA aminoacylation"/>
    <property type="evidence" value="ECO:0007669"/>
    <property type="project" value="TreeGrafter"/>
</dbReference>
<evidence type="ECO:0000256" key="2">
    <source>
        <dbReference type="ARBA" id="ARBA00022741"/>
    </source>
</evidence>
<evidence type="ECO:0000256" key="5">
    <source>
        <dbReference type="ARBA" id="ARBA00023146"/>
    </source>
</evidence>
<dbReference type="Gene3D" id="3.40.50.620">
    <property type="entry name" value="HUPs"/>
    <property type="match status" value="1"/>
</dbReference>
<keyword evidence="2" id="KW-0547">Nucleotide-binding</keyword>
<evidence type="ECO:0000256" key="4">
    <source>
        <dbReference type="ARBA" id="ARBA00022917"/>
    </source>
</evidence>
<keyword evidence="4" id="KW-0648">Protein biosynthesis</keyword>
<dbReference type="PANTHER" id="PTHR43097">
    <property type="entry name" value="GLUTAMINE-TRNA LIGASE"/>
    <property type="match status" value="1"/>
</dbReference>
<accession>A0A1E3XG65</accession>
<name>A0A1E3XG65_9BACT</name>
<evidence type="ECO:0000313" key="8">
    <source>
        <dbReference type="Proteomes" id="UP000094056"/>
    </source>
</evidence>
<dbReference type="InterPro" id="IPR050132">
    <property type="entry name" value="Gln/Glu-tRNA_Ligase"/>
</dbReference>
<dbReference type="Proteomes" id="UP000094056">
    <property type="component" value="Unassembled WGS sequence"/>
</dbReference>
<dbReference type="PANTHER" id="PTHR43097:SF5">
    <property type="entry name" value="GLUTAMATE--TRNA LIGASE"/>
    <property type="match status" value="1"/>
</dbReference>
<dbReference type="AlphaFoldDB" id="A0A1E3XG65"/>
<keyword evidence="5 7" id="KW-0030">Aminoacyl-tRNA synthetase</keyword>
<dbReference type="InterPro" id="IPR020058">
    <property type="entry name" value="Glu/Gln-tRNA-synth_Ib_cat-dom"/>
</dbReference>
<comment type="caution">
    <text evidence="7">The sequence shown here is derived from an EMBL/GenBank/DDBJ whole genome shotgun (WGS) entry which is preliminary data.</text>
</comment>
<protein>
    <submittedName>
        <fullName evidence="7">Glutaminyl-tRNA synthetase</fullName>
        <ecNumber evidence="7">6.1.1.18</ecNumber>
    </submittedName>
</protein>